<dbReference type="InterPro" id="IPR013551">
    <property type="entry name" value="YicC-like_C"/>
</dbReference>
<dbReference type="Proteomes" id="UP000027946">
    <property type="component" value="Unassembled WGS sequence"/>
</dbReference>
<dbReference type="NCBIfam" id="TIGR00255">
    <property type="entry name" value="YicC/YloC family endoribonuclease"/>
    <property type="match status" value="1"/>
</dbReference>
<dbReference type="GO" id="GO:0016787">
    <property type="term" value="F:hydrolase activity"/>
    <property type="evidence" value="ECO:0007669"/>
    <property type="project" value="UniProtKB-KW"/>
</dbReference>
<keyword evidence="9" id="KW-1185">Reference proteome</keyword>
<dbReference type="InterPro" id="IPR005229">
    <property type="entry name" value="YicC/YloC-like"/>
</dbReference>
<comment type="caution">
    <text evidence="8">The sequence shown here is derived from an EMBL/GenBank/DDBJ whole genome shotgun (WGS) entry which is preliminary data.</text>
</comment>
<sequence length="293" mass="33716">MAISMTGFGRGEYKDENYHFTVECKTINHRYLDINIRMPRKISFFEEKIRNHVKRFIKRGRVDIYVGMQLVGESAVSLSLDSNLAKEYFDILNRIEDITGAKNDITVSNIAKFTDVIRVEEKGEDEDVIWKSLQPALDESMDTVSEMRAVEGEKLAQDIDMRCDLMKKYIAQVEKLSHTVTLEYKEKLSARVKEMLEGTAVIDENRLSQEVAFFADRSSITEEVVRFNSHISQLKGTIKSNESIGRKIDFLIQEMNREANTIGSKSSNIDITQTVVEVKSELEKIREQIQNIE</sequence>
<keyword evidence="2" id="KW-0540">Nuclease</keyword>
<evidence type="ECO:0000256" key="4">
    <source>
        <dbReference type="ARBA" id="ARBA00022801"/>
    </source>
</evidence>
<feature type="domain" description="Endoribonuclease YicC-like C-terminal" evidence="7">
    <location>
        <begin position="173"/>
        <end position="293"/>
    </location>
</feature>
<accession>A0A069RIE9</accession>
<dbReference type="eggNOG" id="COG1561">
    <property type="taxonomic scope" value="Bacteria"/>
</dbReference>
<evidence type="ECO:0000259" key="6">
    <source>
        <dbReference type="Pfam" id="PF03755"/>
    </source>
</evidence>
<dbReference type="GO" id="GO:0004521">
    <property type="term" value="F:RNA endonuclease activity"/>
    <property type="evidence" value="ECO:0007669"/>
    <property type="project" value="InterPro"/>
</dbReference>
<proteinExistence type="inferred from homology"/>
<dbReference type="Pfam" id="PF08340">
    <property type="entry name" value="YicC-like_C"/>
    <property type="match status" value="1"/>
</dbReference>
<gene>
    <name evidence="8" type="ORF">CLIT_23c02940</name>
</gene>
<dbReference type="PANTHER" id="PTHR30636:SF3">
    <property type="entry name" value="UPF0701 PROTEIN YICC"/>
    <property type="match status" value="1"/>
</dbReference>
<evidence type="ECO:0008006" key="10">
    <source>
        <dbReference type="Google" id="ProtNLM"/>
    </source>
</evidence>
<dbReference type="RefSeq" id="WP_038267788.1">
    <property type="nucleotide sequence ID" value="NZ_FSRH01000003.1"/>
</dbReference>
<evidence type="ECO:0000256" key="5">
    <source>
        <dbReference type="ARBA" id="ARBA00035648"/>
    </source>
</evidence>
<evidence type="ECO:0000256" key="1">
    <source>
        <dbReference type="ARBA" id="ARBA00001968"/>
    </source>
</evidence>
<dbReference type="EMBL" id="JJMM01000026">
    <property type="protein sequence ID" value="KDR94022.1"/>
    <property type="molecule type" value="Genomic_DNA"/>
</dbReference>
<dbReference type="OrthoDB" id="9771229at2"/>
<evidence type="ECO:0000313" key="8">
    <source>
        <dbReference type="EMBL" id="KDR94022.1"/>
    </source>
</evidence>
<protein>
    <recommendedName>
        <fullName evidence="10">YicC family protein</fullName>
    </recommendedName>
</protein>
<organism evidence="8 9">
    <name type="scientific">Peptoclostridium litorale DSM 5388</name>
    <dbReference type="NCBI Taxonomy" id="1121324"/>
    <lineage>
        <taxon>Bacteria</taxon>
        <taxon>Bacillati</taxon>
        <taxon>Bacillota</taxon>
        <taxon>Clostridia</taxon>
        <taxon>Peptostreptococcales</taxon>
        <taxon>Peptoclostridiaceae</taxon>
        <taxon>Peptoclostridium</taxon>
    </lineage>
</organism>
<comment type="similarity">
    <text evidence="5">Belongs to the YicC/YloC family.</text>
</comment>
<dbReference type="PANTHER" id="PTHR30636">
    <property type="entry name" value="UPF0701 PROTEIN YICC"/>
    <property type="match status" value="1"/>
</dbReference>
<dbReference type="InterPro" id="IPR013527">
    <property type="entry name" value="YicC-like_N"/>
</dbReference>
<name>A0A069RIE9_PEPLI</name>
<evidence type="ECO:0000256" key="2">
    <source>
        <dbReference type="ARBA" id="ARBA00022722"/>
    </source>
</evidence>
<dbReference type="Pfam" id="PF03755">
    <property type="entry name" value="YicC-like_N"/>
    <property type="match status" value="1"/>
</dbReference>
<evidence type="ECO:0000313" key="9">
    <source>
        <dbReference type="Proteomes" id="UP000027946"/>
    </source>
</evidence>
<evidence type="ECO:0000259" key="7">
    <source>
        <dbReference type="Pfam" id="PF08340"/>
    </source>
</evidence>
<evidence type="ECO:0000256" key="3">
    <source>
        <dbReference type="ARBA" id="ARBA00022759"/>
    </source>
</evidence>
<comment type="cofactor">
    <cofactor evidence="1">
        <name>a divalent metal cation</name>
        <dbReference type="ChEBI" id="CHEBI:60240"/>
    </cofactor>
</comment>
<feature type="domain" description="Endoribonuclease YicC-like N-terminal" evidence="6">
    <location>
        <begin position="4"/>
        <end position="156"/>
    </location>
</feature>
<dbReference type="AlphaFoldDB" id="A0A069RIE9"/>
<reference evidence="8 9" key="1">
    <citation type="submission" date="2014-03" db="EMBL/GenBank/DDBJ databases">
        <title>Genome sequence of Clostridium litorale W6, DSM 5388.</title>
        <authorList>
            <person name="Poehlein A."/>
            <person name="Jagirdar A."/>
            <person name="Khonsari B."/>
            <person name="Chibani C.M."/>
            <person name="Gutierrez Gutierrez D.A."/>
            <person name="Davydova E."/>
            <person name="Alghaithi H.S."/>
            <person name="Nair K.P."/>
            <person name="Dhamotharan K."/>
            <person name="Chandran L."/>
            <person name="G W."/>
            <person name="Daniel R."/>
        </authorList>
    </citation>
    <scope>NUCLEOTIDE SEQUENCE [LARGE SCALE GENOMIC DNA]</scope>
    <source>
        <strain evidence="8 9">W6</strain>
    </source>
</reference>
<keyword evidence="3" id="KW-0255">Endonuclease</keyword>
<dbReference type="STRING" id="1121324.CLIT_23c02940"/>
<keyword evidence="4" id="KW-0378">Hydrolase</keyword>